<keyword evidence="2" id="KW-1185">Reference proteome</keyword>
<dbReference type="Gene3D" id="3.40.50.150">
    <property type="entry name" value="Vaccinia Virus protein VP39"/>
    <property type="match status" value="1"/>
</dbReference>
<dbReference type="Proteomes" id="UP001139311">
    <property type="component" value="Unassembled WGS sequence"/>
</dbReference>
<dbReference type="GO" id="GO:0008168">
    <property type="term" value="F:methyltransferase activity"/>
    <property type="evidence" value="ECO:0007669"/>
    <property type="project" value="UniProtKB-KW"/>
</dbReference>
<dbReference type="AlphaFoldDB" id="A0A9X1IJN6"/>
<keyword evidence="1" id="KW-0808">Transferase</keyword>
<dbReference type="SUPFAM" id="SSF53335">
    <property type="entry name" value="S-adenosyl-L-methionine-dependent methyltransferases"/>
    <property type="match status" value="1"/>
</dbReference>
<sequence>MLDGGKRVADTVYMHVSLLEEQSAAVRDLVIAAAALARDADGRFSVVRIALRRPQIGLLDYPGFFAEPFPALGASWLVDLEAGRVSCVDFSNRDNPPILHRKELLLPAQHPERARFASLTRALVDYGAFEQPLHTIGQRLGWSRALASLGLKVENHQVVVSPDGTAADHGSDALSIARHRTALSRSRLSTPMRALAQWGYLDGSRTVLDYGCGRGDDVLALCAAGVRATGWDPHYAPGCPREPAEVVNLGFVLNVIEDPAERSEALRTAYGLAERVLSVAVMPTGKGDGADYADGVITTRRTFQKYFSQTALRAYVEQVLGREPVTVGAGLVFVFRSDEEEQSFLARRQRCAAQATDDRFELVLPPAEARTGSASAYSRHQELLDSFWSTALELGRLPEADEFERGEELRAALGSGAMAETG</sequence>
<comment type="caution">
    <text evidence="1">The sequence shown here is derived from an EMBL/GenBank/DDBJ whole genome shotgun (WGS) entry which is preliminary data.</text>
</comment>
<dbReference type="RefSeq" id="WP_226614269.1">
    <property type="nucleotide sequence ID" value="NZ_JAJAQI010000090.1"/>
</dbReference>
<proteinExistence type="predicted"/>
<evidence type="ECO:0000313" key="2">
    <source>
        <dbReference type="Proteomes" id="UP001139311"/>
    </source>
</evidence>
<dbReference type="InterPro" id="IPR024019">
    <property type="entry name" value="CHP04096"/>
</dbReference>
<reference evidence="1" key="1">
    <citation type="submission" date="2021-10" db="EMBL/GenBank/DDBJ databases">
        <title>Roseicella aerolatum sp. nov., isolated from aerosols of e-waste dismantling site.</title>
        <authorList>
            <person name="Qin T."/>
        </authorList>
    </citation>
    <scope>NUCLEOTIDE SEQUENCE</scope>
    <source>
        <strain evidence="1">GB24</strain>
    </source>
</reference>
<protein>
    <submittedName>
        <fullName evidence="1">DNA phosphorothioation-associated putative methyltransferase</fullName>
    </submittedName>
</protein>
<keyword evidence="1" id="KW-0489">Methyltransferase</keyword>
<dbReference type="GO" id="GO:0032259">
    <property type="term" value="P:methylation"/>
    <property type="evidence" value="ECO:0007669"/>
    <property type="project" value="UniProtKB-KW"/>
</dbReference>
<name>A0A9X1IJN6_9PROT</name>
<dbReference type="InterPro" id="IPR029063">
    <property type="entry name" value="SAM-dependent_MTases_sf"/>
</dbReference>
<dbReference type="EMBL" id="JAJAQI010000090">
    <property type="protein sequence ID" value="MCB4825391.1"/>
    <property type="molecule type" value="Genomic_DNA"/>
</dbReference>
<evidence type="ECO:0000313" key="1">
    <source>
        <dbReference type="EMBL" id="MCB4825391.1"/>
    </source>
</evidence>
<organism evidence="1 2">
    <name type="scientific">Roseicella aerolata</name>
    <dbReference type="NCBI Taxonomy" id="2883479"/>
    <lineage>
        <taxon>Bacteria</taxon>
        <taxon>Pseudomonadati</taxon>
        <taxon>Pseudomonadota</taxon>
        <taxon>Alphaproteobacteria</taxon>
        <taxon>Acetobacterales</taxon>
        <taxon>Roseomonadaceae</taxon>
        <taxon>Roseicella</taxon>
    </lineage>
</organism>
<dbReference type="NCBIfam" id="TIGR04096">
    <property type="entry name" value="dnd_rel_methyl"/>
    <property type="match status" value="1"/>
</dbReference>
<accession>A0A9X1IJN6</accession>
<gene>
    <name evidence="1" type="ORF">LHA35_27140</name>
</gene>